<feature type="transmembrane region" description="Helical" evidence="1">
    <location>
        <begin position="389"/>
        <end position="409"/>
    </location>
</feature>
<keyword evidence="1" id="KW-0472">Membrane</keyword>
<organism evidence="2 3">
    <name type="scientific">Colletotrichum plurivorum</name>
    <dbReference type="NCBI Taxonomy" id="2175906"/>
    <lineage>
        <taxon>Eukaryota</taxon>
        <taxon>Fungi</taxon>
        <taxon>Dikarya</taxon>
        <taxon>Ascomycota</taxon>
        <taxon>Pezizomycotina</taxon>
        <taxon>Sordariomycetes</taxon>
        <taxon>Hypocreomycetidae</taxon>
        <taxon>Glomerellales</taxon>
        <taxon>Glomerellaceae</taxon>
        <taxon>Colletotrichum</taxon>
        <taxon>Colletotrichum orchidearum species complex</taxon>
    </lineage>
</organism>
<dbReference type="AlphaFoldDB" id="A0A8H6KEQ8"/>
<feature type="transmembrane region" description="Helical" evidence="1">
    <location>
        <begin position="278"/>
        <end position="298"/>
    </location>
</feature>
<protein>
    <submittedName>
        <fullName evidence="2">Uncharacterized protein</fullName>
    </submittedName>
</protein>
<dbReference type="Proteomes" id="UP000654918">
    <property type="component" value="Unassembled WGS sequence"/>
</dbReference>
<evidence type="ECO:0000313" key="2">
    <source>
        <dbReference type="EMBL" id="KAF6830262.1"/>
    </source>
</evidence>
<dbReference type="EMBL" id="WIGO01000096">
    <property type="protein sequence ID" value="KAF6830262.1"/>
    <property type="molecule type" value="Genomic_DNA"/>
</dbReference>
<gene>
    <name evidence="2" type="ORF">CPLU01_07437</name>
</gene>
<keyword evidence="3" id="KW-1185">Reference proteome</keyword>
<evidence type="ECO:0000313" key="3">
    <source>
        <dbReference type="Proteomes" id="UP000654918"/>
    </source>
</evidence>
<evidence type="ECO:0000256" key="1">
    <source>
        <dbReference type="SAM" id="Phobius"/>
    </source>
</evidence>
<name>A0A8H6KEQ8_9PEZI</name>
<reference evidence="2" key="1">
    <citation type="journal article" date="2020" name="Phytopathology">
        <title>Genome Sequence Resources of Colletotrichum truncatum, C. plurivorum, C. musicola, and C. sojae: Four Species Pathogenic to Soybean (Glycine max).</title>
        <authorList>
            <person name="Rogerio F."/>
            <person name="Boufleur T.R."/>
            <person name="Ciampi-Guillardi M."/>
            <person name="Sukno S.A."/>
            <person name="Thon M.R."/>
            <person name="Massola Junior N.S."/>
            <person name="Baroncelli R."/>
        </authorList>
    </citation>
    <scope>NUCLEOTIDE SEQUENCE</scope>
    <source>
        <strain evidence="2">LFN00145</strain>
    </source>
</reference>
<sequence>MATLFCCDSIKPYKAQRTDHETKFLDFMAWTKRVVKDSDISSESATSDKVPSYTIQLVRQVNYGPLESRRYFARFDEISDGFVEVSENFLIQANFQKVNSFKNFKCNQHNRFFELNLYQKNPVNKHHWRANLARPASSIDVSSRLVDSGCEQVLQVLYSGISMQYEPRPAAPRMLFDFYWFPNAFGWECPSCPAHIQHGWFVELGGVIYAGPRPTFDPVEYMRQAAEDMKMPSAIYGCVPSKTGDHRPVLDKCESSFFAALSEKYEIRFRLRAAWLRFAWYLAALFHGTMLLLSEYWIAHRPCQMKCKCRFAFFRKICPFPQGTDEEMEAIDDHDWDRVRLRLYLKASIFLAIPAIYDLWCSMAFITSLNTIEKDLPGGLVMNARLGKPFLLISWGNVALLALATVMIYKRWNTGHEDFAPEYFDSDDEDAVLPGPGHTG</sequence>
<keyword evidence="1" id="KW-1133">Transmembrane helix</keyword>
<accession>A0A8H6KEQ8</accession>
<proteinExistence type="predicted"/>
<feature type="transmembrane region" description="Helical" evidence="1">
    <location>
        <begin position="348"/>
        <end position="369"/>
    </location>
</feature>
<comment type="caution">
    <text evidence="2">The sequence shown here is derived from an EMBL/GenBank/DDBJ whole genome shotgun (WGS) entry which is preliminary data.</text>
</comment>
<keyword evidence="1" id="KW-0812">Transmembrane</keyword>